<evidence type="ECO:0000259" key="1">
    <source>
        <dbReference type="PROSITE" id="PS50948"/>
    </source>
</evidence>
<protein>
    <submittedName>
        <fullName evidence="3">Apple domain-containing protein</fullName>
    </submittedName>
</protein>
<dbReference type="SMART" id="SM00135">
    <property type="entry name" value="LY"/>
    <property type="match status" value="1"/>
</dbReference>
<reference evidence="3" key="1">
    <citation type="submission" date="2022-11" db="UniProtKB">
        <authorList>
            <consortium name="WormBaseParasite"/>
        </authorList>
    </citation>
    <scope>IDENTIFICATION</scope>
</reference>
<dbReference type="PROSITE" id="PS50948">
    <property type="entry name" value="PAN"/>
    <property type="match status" value="1"/>
</dbReference>
<dbReference type="AlphaFoldDB" id="A0A914DJ24"/>
<proteinExistence type="predicted"/>
<organism evidence="2 3">
    <name type="scientific">Acrobeloides nanus</name>
    <dbReference type="NCBI Taxonomy" id="290746"/>
    <lineage>
        <taxon>Eukaryota</taxon>
        <taxon>Metazoa</taxon>
        <taxon>Ecdysozoa</taxon>
        <taxon>Nematoda</taxon>
        <taxon>Chromadorea</taxon>
        <taxon>Rhabditida</taxon>
        <taxon>Tylenchina</taxon>
        <taxon>Cephalobomorpha</taxon>
        <taxon>Cephaloboidea</taxon>
        <taxon>Cephalobidae</taxon>
        <taxon>Acrobeloides</taxon>
    </lineage>
</organism>
<keyword evidence="2" id="KW-1185">Reference proteome</keyword>
<dbReference type="SUPFAM" id="SSF63825">
    <property type="entry name" value="YWTD domain"/>
    <property type="match status" value="1"/>
</dbReference>
<evidence type="ECO:0000313" key="2">
    <source>
        <dbReference type="Proteomes" id="UP000887540"/>
    </source>
</evidence>
<accession>A0A914DJ24</accession>
<dbReference type="GO" id="GO:0005886">
    <property type="term" value="C:plasma membrane"/>
    <property type="evidence" value="ECO:0007669"/>
    <property type="project" value="TreeGrafter"/>
</dbReference>
<evidence type="ECO:0000313" key="3">
    <source>
        <dbReference type="WBParaSite" id="ACRNAN_scaffold2885.g21222.t1"/>
    </source>
</evidence>
<dbReference type="GO" id="GO:0060070">
    <property type="term" value="P:canonical Wnt signaling pathway"/>
    <property type="evidence" value="ECO:0007669"/>
    <property type="project" value="TreeGrafter"/>
</dbReference>
<name>A0A914DJ24_9BILA</name>
<dbReference type="PANTHER" id="PTHR46513:SF13">
    <property type="entry name" value="EGF-LIKE DOMAIN-CONTAINING PROTEIN"/>
    <property type="match status" value="1"/>
</dbReference>
<dbReference type="PANTHER" id="PTHR46513">
    <property type="entry name" value="VITELLOGENIN RECEPTOR-LIKE PROTEIN-RELATED-RELATED"/>
    <property type="match status" value="1"/>
</dbReference>
<dbReference type="Gene3D" id="2.120.10.30">
    <property type="entry name" value="TolB, C-terminal domain"/>
    <property type="match status" value="2"/>
</dbReference>
<dbReference type="InterPro" id="IPR003609">
    <property type="entry name" value="Pan_app"/>
</dbReference>
<dbReference type="InterPro" id="IPR050778">
    <property type="entry name" value="Cueball_EGF_LRP_Nidogen"/>
</dbReference>
<dbReference type="InterPro" id="IPR000033">
    <property type="entry name" value="LDLR_classB_rpt"/>
</dbReference>
<feature type="domain" description="Apple" evidence="1">
    <location>
        <begin position="35"/>
        <end position="117"/>
    </location>
</feature>
<dbReference type="GO" id="GO:0017147">
    <property type="term" value="F:Wnt-protein binding"/>
    <property type="evidence" value="ECO:0007669"/>
    <property type="project" value="TreeGrafter"/>
</dbReference>
<dbReference type="Proteomes" id="UP000887540">
    <property type="component" value="Unplaced"/>
</dbReference>
<dbReference type="GO" id="GO:0042813">
    <property type="term" value="F:Wnt receptor activity"/>
    <property type="evidence" value="ECO:0007669"/>
    <property type="project" value="TreeGrafter"/>
</dbReference>
<dbReference type="WBParaSite" id="ACRNAN_scaffold2885.g21222.t1">
    <property type="protein sequence ID" value="ACRNAN_scaffold2885.g21222.t1"/>
    <property type="gene ID" value="ACRNAN_scaffold2885.g21222"/>
</dbReference>
<dbReference type="InterPro" id="IPR011042">
    <property type="entry name" value="6-blade_b-propeller_TolB-like"/>
</dbReference>
<sequence length="349" mass="38834">MRWFDDGVETNFINWETGRPNDHNGNYEVAPVCECNAGGFRLISNHLPTGFEGKFAGHFTKITSCEEPCTLNYGLLPCTGYFYEPNNYGKCTLFFYHGVNTNIQSSPDGTASLYVKCDQVSLEECTASLRENIVATTTHSSGGAANGTTVVGATGVTESGFKEELVMTTDMGEDPILLFLSYNTIYQYDRSANRTLKLLDNLKNAISMDYWLKDSINVMDLNTKQRKVLFKKKIEIRQDIAVDPSKGLIFWTDDYNNVIERASMDGNDRMLISGLYNLRTVRVYHNAAQPELPNKCDQHTCGNGAICLPKSNSFDNEGKPQPRIGLPYSCVCADGYTTGKEPNTCVLII</sequence>